<dbReference type="Pfam" id="PF03392">
    <property type="entry name" value="OS-D"/>
    <property type="match status" value="1"/>
</dbReference>
<evidence type="ECO:0000256" key="1">
    <source>
        <dbReference type="SAM" id="SignalP"/>
    </source>
</evidence>
<evidence type="ECO:0000313" key="2">
    <source>
        <dbReference type="EMBL" id="QRF70954.1"/>
    </source>
</evidence>
<feature type="signal peptide" evidence="1">
    <location>
        <begin position="1"/>
        <end position="18"/>
    </location>
</feature>
<gene>
    <name evidence="2" type="primary">CSP8</name>
</gene>
<name>A0A889XL81_9NEOP</name>
<dbReference type="PANTHER" id="PTHR11257">
    <property type="entry name" value="CHEMOSENSORY PROTEIN-RELATED"/>
    <property type="match status" value="1"/>
</dbReference>
<dbReference type="Gene3D" id="1.10.2080.10">
    <property type="entry name" value="Insect odorant-binding protein A10/Ejaculatory bulb-specific protein 3"/>
    <property type="match status" value="1"/>
</dbReference>
<protein>
    <submittedName>
        <fullName evidence="2">Chemosensory protein</fullName>
    </submittedName>
</protein>
<accession>A0A889XL81</accession>
<reference evidence="2" key="1">
    <citation type="journal article" name="PLoS ONE">
        <title>Identification of chemosensory genes from the antennal transcriptome of Semiothisa cinerearia.</title>
        <authorList>
            <person name="Liu P."/>
            <person name="Zhang X."/>
            <person name="Meng R."/>
            <person name="Liu C."/>
            <person name="Li M."/>
            <person name="Zhang T."/>
        </authorList>
    </citation>
    <scope>NUCLEOTIDE SEQUENCE</scope>
</reference>
<dbReference type="AlphaFoldDB" id="A0A889XL81"/>
<feature type="chain" id="PRO_5033001820" evidence="1">
    <location>
        <begin position="19"/>
        <end position="128"/>
    </location>
</feature>
<organism evidence="2">
    <name type="scientific">Semiothisa cinerearia</name>
    <dbReference type="NCBI Taxonomy" id="2249628"/>
    <lineage>
        <taxon>Eukaryota</taxon>
        <taxon>Metazoa</taxon>
        <taxon>Ecdysozoa</taxon>
        <taxon>Arthropoda</taxon>
        <taxon>Hexapoda</taxon>
        <taxon>Insecta</taxon>
        <taxon>Pterygota</taxon>
        <taxon>Neoptera</taxon>
        <taxon>Endopterygota</taxon>
        <taxon>Lepidoptera</taxon>
        <taxon>Glossata</taxon>
        <taxon>Ditrysia</taxon>
        <taxon>Geometroidea</taxon>
        <taxon>Geometridae</taxon>
        <taxon>Ennominae</taxon>
        <taxon>Semiothisa</taxon>
    </lineage>
</organism>
<proteinExistence type="evidence at transcript level"/>
<dbReference type="InterPro" id="IPR036682">
    <property type="entry name" value="OS_D_A10/PebIII_sf"/>
</dbReference>
<dbReference type="EMBL" id="MT380364">
    <property type="protein sequence ID" value="QRF70954.1"/>
    <property type="molecule type" value="mRNA"/>
</dbReference>
<keyword evidence="1" id="KW-0732">Signal</keyword>
<dbReference type="InterPro" id="IPR005055">
    <property type="entry name" value="A10/PebIII"/>
</dbReference>
<dbReference type="SUPFAM" id="SSF100910">
    <property type="entry name" value="Chemosensory protein Csp2"/>
    <property type="match status" value="1"/>
</dbReference>
<dbReference type="PANTHER" id="PTHR11257:SF12">
    <property type="entry name" value="EJACULATORY BULB-SPECIFIC PROTEIN 3-RELATED"/>
    <property type="match status" value="1"/>
</dbReference>
<sequence>MKGAVIICVLAIAAIAMARPNNGQYTSKFDGVNLDQILSNKRLLMPYIKCMLDEGRCTPDGKELKSHLKEALETDCAKCTDAQRKGSEKVIRHLINHETEAWDQLKAKYDPKGIYAKKHEAELRDAKA</sequence>